<dbReference type="Proteomes" id="UP000274756">
    <property type="component" value="Unassembled WGS sequence"/>
</dbReference>
<name>A0A0N4UDR6_DRAME</name>
<sequence>MLVLYELGKGGCGIVYKVEGTRGKNKGLYAAMKAEFADGKCHKLPKTLAAEAFVLRRMQWSKHFCRLHLAGRRSPNCNIVIMSLVGRSLSWLRRQNPGQRFTLSTAIRVGLQCLQAVEDLHSTGFLHRDIKASNFAIGHNRCRTIYLIDFGFARSYLEKINGELKHRPPRLVAPYLGTRRYCSINAHKRIDQGAHQQFGEEYLLRNCPYEFYKIYDHTNALNLTERPDYDMIKNKFYEIIERKKYLLDDPYDWEEGGRYD</sequence>
<dbReference type="GO" id="GO:0005524">
    <property type="term" value="F:ATP binding"/>
    <property type="evidence" value="ECO:0007669"/>
    <property type="project" value="InterPro"/>
</dbReference>
<evidence type="ECO:0000313" key="2">
    <source>
        <dbReference type="EMBL" id="VDN50620.1"/>
    </source>
</evidence>
<dbReference type="Gene3D" id="1.10.510.10">
    <property type="entry name" value="Transferase(Phosphotransferase) domain 1"/>
    <property type="match status" value="2"/>
</dbReference>
<evidence type="ECO:0000313" key="5">
    <source>
        <dbReference type="WBParaSite" id="DME_0000548701-mRNA-1"/>
    </source>
</evidence>
<dbReference type="InterPro" id="IPR011009">
    <property type="entry name" value="Kinase-like_dom_sf"/>
</dbReference>
<protein>
    <submittedName>
        <fullName evidence="5">Protein kinase domain-containing protein</fullName>
    </submittedName>
</protein>
<dbReference type="InterPro" id="IPR050235">
    <property type="entry name" value="CK1_Ser-Thr_kinase"/>
</dbReference>
<organism evidence="3 5">
    <name type="scientific">Dracunculus medinensis</name>
    <name type="common">Guinea worm</name>
    <dbReference type="NCBI Taxonomy" id="318479"/>
    <lineage>
        <taxon>Eukaryota</taxon>
        <taxon>Metazoa</taxon>
        <taxon>Ecdysozoa</taxon>
        <taxon>Nematoda</taxon>
        <taxon>Chromadorea</taxon>
        <taxon>Rhabditida</taxon>
        <taxon>Spirurina</taxon>
        <taxon>Dracunculoidea</taxon>
        <taxon>Dracunculidae</taxon>
        <taxon>Dracunculus</taxon>
    </lineage>
</organism>
<evidence type="ECO:0000313" key="3">
    <source>
        <dbReference type="Proteomes" id="UP000038040"/>
    </source>
</evidence>
<dbReference type="STRING" id="318479.A0A0N4UDR6"/>
<accession>A0A0N4UDR6</accession>
<evidence type="ECO:0000313" key="4">
    <source>
        <dbReference type="Proteomes" id="UP000274756"/>
    </source>
</evidence>
<dbReference type="InterPro" id="IPR000719">
    <property type="entry name" value="Prot_kinase_dom"/>
</dbReference>
<proteinExistence type="predicted"/>
<dbReference type="WBParaSite" id="DME_0000548701-mRNA-1">
    <property type="protein sequence ID" value="DME_0000548701-mRNA-1"/>
    <property type="gene ID" value="DME_0000548701"/>
</dbReference>
<dbReference type="SUPFAM" id="SSF56112">
    <property type="entry name" value="Protein kinase-like (PK-like)"/>
    <property type="match status" value="1"/>
</dbReference>
<feature type="domain" description="Protein kinase" evidence="1">
    <location>
        <begin position="1"/>
        <end position="260"/>
    </location>
</feature>
<gene>
    <name evidence="2" type="ORF">DME_LOCUS593</name>
</gene>
<dbReference type="SMART" id="SM00220">
    <property type="entry name" value="S_TKc"/>
    <property type="match status" value="1"/>
</dbReference>
<dbReference type="Pfam" id="PF00069">
    <property type="entry name" value="Pkinase"/>
    <property type="match status" value="1"/>
</dbReference>
<dbReference type="OrthoDB" id="5979581at2759"/>
<dbReference type="GO" id="GO:0004672">
    <property type="term" value="F:protein kinase activity"/>
    <property type="evidence" value="ECO:0007669"/>
    <property type="project" value="InterPro"/>
</dbReference>
<dbReference type="AlphaFoldDB" id="A0A0N4UDR6"/>
<dbReference type="EMBL" id="UYYG01000005">
    <property type="protein sequence ID" value="VDN50620.1"/>
    <property type="molecule type" value="Genomic_DNA"/>
</dbReference>
<evidence type="ECO:0000259" key="1">
    <source>
        <dbReference type="PROSITE" id="PS50011"/>
    </source>
</evidence>
<reference evidence="2 4" key="2">
    <citation type="submission" date="2018-11" db="EMBL/GenBank/DDBJ databases">
        <authorList>
            <consortium name="Pathogen Informatics"/>
        </authorList>
    </citation>
    <scope>NUCLEOTIDE SEQUENCE [LARGE SCALE GENOMIC DNA]</scope>
</reference>
<dbReference type="PANTHER" id="PTHR11909">
    <property type="entry name" value="CASEIN KINASE-RELATED"/>
    <property type="match status" value="1"/>
</dbReference>
<dbReference type="PROSITE" id="PS50011">
    <property type="entry name" value="PROTEIN_KINASE_DOM"/>
    <property type="match status" value="1"/>
</dbReference>
<keyword evidence="4" id="KW-1185">Reference proteome</keyword>
<dbReference type="Proteomes" id="UP000038040">
    <property type="component" value="Unplaced"/>
</dbReference>
<reference evidence="5" key="1">
    <citation type="submission" date="2017-02" db="UniProtKB">
        <authorList>
            <consortium name="WormBaseParasite"/>
        </authorList>
    </citation>
    <scope>IDENTIFICATION</scope>
</reference>